<name>A0A8S1JYX2_PARPR</name>
<comment type="caution">
    <text evidence="1">The sequence shown here is derived from an EMBL/GenBank/DDBJ whole genome shotgun (WGS) entry which is preliminary data.</text>
</comment>
<accession>A0A8S1JYX2</accession>
<sequence>MNCDKSILKELIQTNIILIEEAKESNLQNFNNSKMWIKKSFNNLFNLLPKETLEMDINQLLTVSEQEELIKEPQLSIDFFKNKFQREIDDQDWEDEVETHLTPPKKLIPQTRTLQSSNMGFRKKPATNIQSSQKKLLSSAIHNKYKRKII</sequence>
<gene>
    <name evidence="1" type="ORF">PPRIM_AZ9-3.1.T0120165</name>
</gene>
<protein>
    <submittedName>
        <fullName evidence="1">Uncharacterized protein</fullName>
    </submittedName>
</protein>
<reference evidence="1" key="1">
    <citation type="submission" date="2021-01" db="EMBL/GenBank/DDBJ databases">
        <authorList>
            <consortium name="Genoscope - CEA"/>
            <person name="William W."/>
        </authorList>
    </citation>
    <scope>NUCLEOTIDE SEQUENCE</scope>
</reference>
<dbReference type="Proteomes" id="UP000688137">
    <property type="component" value="Unassembled WGS sequence"/>
</dbReference>
<evidence type="ECO:0000313" key="2">
    <source>
        <dbReference type="Proteomes" id="UP000688137"/>
    </source>
</evidence>
<evidence type="ECO:0000313" key="1">
    <source>
        <dbReference type="EMBL" id="CAD8047853.1"/>
    </source>
</evidence>
<dbReference type="AlphaFoldDB" id="A0A8S1JYX2"/>
<dbReference type="EMBL" id="CAJJDM010000009">
    <property type="protein sequence ID" value="CAD8047853.1"/>
    <property type="molecule type" value="Genomic_DNA"/>
</dbReference>
<proteinExistence type="predicted"/>
<keyword evidence="2" id="KW-1185">Reference proteome</keyword>
<organism evidence="1 2">
    <name type="scientific">Paramecium primaurelia</name>
    <dbReference type="NCBI Taxonomy" id="5886"/>
    <lineage>
        <taxon>Eukaryota</taxon>
        <taxon>Sar</taxon>
        <taxon>Alveolata</taxon>
        <taxon>Ciliophora</taxon>
        <taxon>Intramacronucleata</taxon>
        <taxon>Oligohymenophorea</taxon>
        <taxon>Peniculida</taxon>
        <taxon>Parameciidae</taxon>
        <taxon>Paramecium</taxon>
    </lineage>
</organism>